<dbReference type="GO" id="GO:0005813">
    <property type="term" value="C:centrosome"/>
    <property type="evidence" value="ECO:0007669"/>
    <property type="project" value="UniProtKB-SubCell"/>
</dbReference>
<dbReference type="Proteomes" id="UP000515159">
    <property type="component" value="Chromosome 3"/>
</dbReference>
<dbReference type="GO" id="GO:0007095">
    <property type="term" value="P:mitotic G2 DNA damage checkpoint signaling"/>
    <property type="evidence" value="ECO:0007669"/>
    <property type="project" value="TreeGrafter"/>
</dbReference>
<dbReference type="SMART" id="SM00320">
    <property type="entry name" value="WD40"/>
    <property type="match status" value="5"/>
</dbReference>
<feature type="repeat" description="WD" evidence="17">
    <location>
        <begin position="354"/>
        <end position="396"/>
    </location>
</feature>
<dbReference type="GO" id="GO:0009896">
    <property type="term" value="P:positive regulation of catabolic process"/>
    <property type="evidence" value="ECO:0007669"/>
    <property type="project" value="UniProtKB-ARBA"/>
</dbReference>
<evidence type="ECO:0000256" key="6">
    <source>
        <dbReference type="ARBA" id="ARBA00022490"/>
    </source>
</evidence>
<dbReference type="GO" id="GO:0043161">
    <property type="term" value="P:proteasome-mediated ubiquitin-dependent protein catabolic process"/>
    <property type="evidence" value="ECO:0007669"/>
    <property type="project" value="TreeGrafter"/>
</dbReference>
<feature type="compositionally biased region" description="Polar residues" evidence="18">
    <location>
        <begin position="488"/>
        <end position="507"/>
    </location>
</feature>
<dbReference type="InterPro" id="IPR001680">
    <property type="entry name" value="WD40_rpt"/>
</dbReference>
<keyword evidence="7 17" id="KW-0853">WD repeat</keyword>
<organism evidence="19 20">
    <name type="scientific">Geotrypetes seraphini</name>
    <name type="common">Gaboon caecilian</name>
    <name type="synonym">Caecilia seraphini</name>
    <dbReference type="NCBI Taxonomy" id="260995"/>
    <lineage>
        <taxon>Eukaryota</taxon>
        <taxon>Metazoa</taxon>
        <taxon>Chordata</taxon>
        <taxon>Craniata</taxon>
        <taxon>Vertebrata</taxon>
        <taxon>Euteleostomi</taxon>
        <taxon>Amphibia</taxon>
        <taxon>Gymnophiona</taxon>
        <taxon>Geotrypetes</taxon>
    </lineage>
</organism>
<keyword evidence="5" id="KW-0158">Chromosome</keyword>
<evidence type="ECO:0000256" key="8">
    <source>
        <dbReference type="ARBA" id="ARBA00022705"/>
    </source>
</evidence>
<dbReference type="FunCoup" id="A0A6P8R2L5">
    <property type="interactions" value="966"/>
</dbReference>
<keyword evidence="14" id="KW-0539">Nucleus</keyword>
<dbReference type="PROSITE" id="PS50294">
    <property type="entry name" value="WD_REPEATS_REGION"/>
    <property type="match status" value="3"/>
</dbReference>
<dbReference type="KEGG" id="gsh:117357547"/>
<evidence type="ECO:0000256" key="5">
    <source>
        <dbReference type="ARBA" id="ARBA00022454"/>
    </source>
</evidence>
<evidence type="ECO:0000313" key="19">
    <source>
        <dbReference type="Proteomes" id="UP000515159"/>
    </source>
</evidence>
<dbReference type="GO" id="GO:0048511">
    <property type="term" value="P:rhythmic process"/>
    <property type="evidence" value="ECO:0007669"/>
    <property type="project" value="UniProtKB-KW"/>
</dbReference>
<evidence type="ECO:0000256" key="18">
    <source>
        <dbReference type="SAM" id="MobiDB-lite"/>
    </source>
</evidence>
<feature type="repeat" description="WD" evidence="17">
    <location>
        <begin position="322"/>
        <end position="352"/>
    </location>
</feature>
<keyword evidence="10" id="KW-0227">DNA damage</keyword>
<dbReference type="FunFam" id="2.130.10.10:FF:000447">
    <property type="entry name" value="Denticleless protein homolog B"/>
    <property type="match status" value="1"/>
</dbReference>
<dbReference type="InterPro" id="IPR019775">
    <property type="entry name" value="WD40_repeat_CS"/>
</dbReference>
<keyword evidence="8" id="KW-0235">DNA replication</keyword>
<dbReference type="PANTHER" id="PTHR22852:SF0">
    <property type="entry name" value="DENTICLELESS PROTEIN HOMOLOG"/>
    <property type="match status" value="1"/>
</dbReference>
<feature type="repeat" description="WD" evidence="17">
    <location>
        <begin position="210"/>
        <end position="244"/>
    </location>
</feature>
<feature type="compositionally biased region" description="Basic and acidic residues" evidence="18">
    <location>
        <begin position="635"/>
        <end position="644"/>
    </location>
</feature>
<evidence type="ECO:0000256" key="12">
    <source>
        <dbReference type="ARBA" id="ARBA00023108"/>
    </source>
</evidence>
<comment type="similarity">
    <text evidence="15">Belongs to the WD repeat cdt2 family.</text>
</comment>
<gene>
    <name evidence="20" type="primary">DTL</name>
</gene>
<evidence type="ECO:0000256" key="1">
    <source>
        <dbReference type="ARBA" id="ARBA00004123"/>
    </source>
</evidence>
<dbReference type="GO" id="GO:0005634">
    <property type="term" value="C:nucleus"/>
    <property type="evidence" value="ECO:0007669"/>
    <property type="project" value="UniProtKB-SubCell"/>
</dbReference>
<feature type="region of interest" description="Disordered" evidence="18">
    <location>
        <begin position="471"/>
        <end position="514"/>
    </location>
</feature>
<protein>
    <submittedName>
        <fullName evidence="20">Denticleless protein homolog</fullName>
    </submittedName>
</protein>
<evidence type="ECO:0000256" key="3">
    <source>
        <dbReference type="ARBA" id="ARBA00004300"/>
    </source>
</evidence>
<comment type="subcellular location">
    <subcellularLocation>
        <location evidence="2">Chromosome</location>
    </subcellularLocation>
    <subcellularLocation>
        <location evidence="3">Cytoplasm</location>
        <location evidence="3">Cytoskeleton</location>
        <location evidence="3">Microtubule organizing center</location>
        <location evidence="3">Centrosome</location>
    </subcellularLocation>
    <subcellularLocation>
        <location evidence="1">Nucleus</location>
    </subcellularLocation>
</comment>
<feature type="region of interest" description="Disordered" evidence="18">
    <location>
        <begin position="635"/>
        <end position="702"/>
    </location>
</feature>
<keyword evidence="19" id="KW-1185">Reference proteome</keyword>
<dbReference type="InterPro" id="IPR051865">
    <property type="entry name" value="WD-repeat_CDT2_adapter"/>
</dbReference>
<dbReference type="GO" id="GO:0030674">
    <property type="term" value="F:protein-macromolecule adaptor activity"/>
    <property type="evidence" value="ECO:0007669"/>
    <property type="project" value="TreeGrafter"/>
</dbReference>
<dbReference type="Gene3D" id="2.130.10.10">
    <property type="entry name" value="YVTN repeat-like/Quinoprotein amine dehydrogenase"/>
    <property type="match status" value="2"/>
</dbReference>
<evidence type="ECO:0000256" key="15">
    <source>
        <dbReference type="ARBA" id="ARBA00038344"/>
    </source>
</evidence>
<evidence type="ECO:0000256" key="10">
    <source>
        <dbReference type="ARBA" id="ARBA00022763"/>
    </source>
</evidence>
<evidence type="ECO:0000256" key="4">
    <source>
        <dbReference type="ARBA" id="ARBA00004906"/>
    </source>
</evidence>
<evidence type="ECO:0000256" key="9">
    <source>
        <dbReference type="ARBA" id="ARBA00022737"/>
    </source>
</evidence>
<evidence type="ECO:0000256" key="11">
    <source>
        <dbReference type="ARBA" id="ARBA00022786"/>
    </source>
</evidence>
<keyword evidence="12" id="KW-0090">Biological rhythms</keyword>
<comment type="subunit">
    <text evidence="16">Component of the DCX(DTL) E3 ubiquitin ligase complex, at least composed of cul4 (cul4a or cul4b), ddb1, dtl/cdt2 and rbx1.</text>
</comment>
<keyword evidence="9" id="KW-0677">Repeat</keyword>
<dbReference type="PROSITE" id="PS00678">
    <property type="entry name" value="WD_REPEATS_1"/>
    <property type="match status" value="2"/>
</dbReference>
<dbReference type="GO" id="GO:0005694">
    <property type="term" value="C:chromosome"/>
    <property type="evidence" value="ECO:0007669"/>
    <property type="project" value="UniProtKB-SubCell"/>
</dbReference>
<feature type="repeat" description="WD" evidence="17">
    <location>
        <begin position="91"/>
        <end position="132"/>
    </location>
</feature>
<dbReference type="InterPro" id="IPR020472">
    <property type="entry name" value="WD40_PAC1"/>
</dbReference>
<dbReference type="GeneID" id="117357547"/>
<evidence type="ECO:0000256" key="16">
    <source>
        <dbReference type="ARBA" id="ARBA00062819"/>
    </source>
</evidence>
<feature type="repeat" description="WD" evidence="17">
    <location>
        <begin position="133"/>
        <end position="168"/>
    </location>
</feature>
<dbReference type="OrthoDB" id="2096344at2759"/>
<evidence type="ECO:0000256" key="13">
    <source>
        <dbReference type="ARBA" id="ARBA00023212"/>
    </source>
</evidence>
<evidence type="ECO:0000256" key="14">
    <source>
        <dbReference type="ARBA" id="ARBA00023242"/>
    </source>
</evidence>
<dbReference type="RefSeq" id="XP_033794203.1">
    <property type="nucleotide sequence ID" value="XM_033938312.1"/>
</dbReference>
<dbReference type="GO" id="GO:0006260">
    <property type="term" value="P:DNA replication"/>
    <property type="evidence" value="ECO:0007669"/>
    <property type="project" value="UniProtKB-KW"/>
</dbReference>
<dbReference type="Pfam" id="PF00400">
    <property type="entry name" value="WD40"/>
    <property type="match status" value="5"/>
</dbReference>
<dbReference type="CDD" id="cd00200">
    <property type="entry name" value="WD40"/>
    <property type="match status" value="1"/>
</dbReference>
<dbReference type="GO" id="GO:0051247">
    <property type="term" value="P:positive regulation of protein metabolic process"/>
    <property type="evidence" value="ECO:0007669"/>
    <property type="project" value="UniProtKB-ARBA"/>
</dbReference>
<accession>A0A6P8R2L5</accession>
<feature type="compositionally biased region" description="Low complexity" evidence="18">
    <location>
        <begin position="665"/>
        <end position="674"/>
    </location>
</feature>
<dbReference type="CTD" id="51514"/>
<evidence type="ECO:0000313" key="20">
    <source>
        <dbReference type="RefSeq" id="XP_033794203.1"/>
    </source>
</evidence>
<keyword evidence="6" id="KW-0963">Cytoplasm</keyword>
<evidence type="ECO:0000256" key="2">
    <source>
        <dbReference type="ARBA" id="ARBA00004286"/>
    </source>
</evidence>
<evidence type="ECO:0000256" key="7">
    <source>
        <dbReference type="ARBA" id="ARBA00022574"/>
    </source>
</evidence>
<comment type="pathway">
    <text evidence="4">Protein modification; protein ubiquitination.</text>
</comment>
<dbReference type="FunFam" id="2.130.10.10:FF:000171">
    <property type="entry name" value="denticleless protein homolog isoform X1"/>
    <property type="match status" value="1"/>
</dbReference>
<dbReference type="SUPFAM" id="SSF50978">
    <property type="entry name" value="WD40 repeat-like"/>
    <property type="match status" value="1"/>
</dbReference>
<dbReference type="AlphaFoldDB" id="A0A6P8R2L5"/>
<proteinExistence type="inferred from homology"/>
<dbReference type="PROSITE" id="PS50082">
    <property type="entry name" value="WD_REPEATS_2"/>
    <property type="match status" value="5"/>
</dbReference>
<reference evidence="20" key="1">
    <citation type="submission" date="2025-08" db="UniProtKB">
        <authorList>
            <consortium name="RefSeq"/>
        </authorList>
    </citation>
    <scope>IDENTIFICATION</scope>
</reference>
<name>A0A6P8R2L5_GEOSA</name>
<dbReference type="PRINTS" id="PR00320">
    <property type="entry name" value="GPROTEINBRPT"/>
</dbReference>
<evidence type="ECO:0000256" key="17">
    <source>
        <dbReference type="PROSITE-ProRule" id="PRU00221"/>
    </source>
</evidence>
<dbReference type="InParanoid" id="A0A6P8R2L5"/>
<sequence>MLFRSIISAPWRGSGLSFGYPLQSLLDCYQCRREDEHTSHCAFGVPVPPFGCTFSTAPDIAHVLAVANEEGLLRLYDTETHANERQIFKEWTAHSNAVFDIAWVPGEHKIVTASGDQTARLWDVRAGELIGTCKGHQCSLKSVAFSKYEKAVFCTGGRDGNILVWDTRCSKKDGFYRQVNQISGAHNALDKQTPSMLKKKKQAAKGLAPAVDSQQSVTVVLFQDEHTLISAGAVDGVVKVWDLRKNYSSCRQEPVPMKAFPYPGASTRKLGYSSLVLDPTGSNLFANCTDDNIYMFNVTGLKTAPVAVFSGHQNSTFYVKSSVSPDGQFLLSGSSDHSAYIWKVSESQLPPVLLMGHSQEVTSVTWCPTDFTKIATCSDDNTVRIWRLRRGNKENACALGKADQVGWACRKKQEVVSIDAAKHTTPAKAPQMESNTTVSSPIIAACAPNCTGDLPLATNTPTTSLKALVSKGQTPARQKAGDCIASPKPTSSIRNWVNKTPNSSSSVPEARTPSPRKALMPLVLQVHSSPDAVLLLEKKAKRRLETSRNDKPVHECVKSCSCVMELNPMAKQRRLDLCSSDGDVGKIQQEDCDGSELSEYSGKKAASLGDLLVETLGTSPPFILQGEIRTELMDKENGSPEKRNWLSAMGEKFRTDKSSSPKNISTSPPSSKATSTKKHQVRSAAPSSPPVPTTPGSMRKICTYFHRRATE</sequence>
<dbReference type="InterPro" id="IPR015943">
    <property type="entry name" value="WD40/YVTN_repeat-like_dom_sf"/>
</dbReference>
<dbReference type="PANTHER" id="PTHR22852">
    <property type="entry name" value="LETHAL 2 DENTICLELESS PROTEIN RETINOIC ACID-REGULATED NUCLEAR MATRIX-ASSOCIATED PROTEIN"/>
    <property type="match status" value="1"/>
</dbReference>
<keyword evidence="13" id="KW-0206">Cytoskeleton</keyword>
<keyword evidence="11" id="KW-0833">Ubl conjugation pathway</keyword>
<dbReference type="InterPro" id="IPR036322">
    <property type="entry name" value="WD40_repeat_dom_sf"/>
</dbReference>